<accession>A0A5B7JUI8</accession>
<protein>
    <submittedName>
        <fullName evidence="1">Uncharacterized protein</fullName>
    </submittedName>
</protein>
<keyword evidence="2" id="KW-1185">Reference proteome</keyword>
<name>A0A5B7JUI8_PORTR</name>
<proteinExistence type="predicted"/>
<comment type="caution">
    <text evidence="1">The sequence shown here is derived from an EMBL/GenBank/DDBJ whole genome shotgun (WGS) entry which is preliminary data.</text>
</comment>
<sequence>MERVAEEMV</sequence>
<gene>
    <name evidence="1" type="ORF">E2C01_092075</name>
</gene>
<evidence type="ECO:0000313" key="1">
    <source>
        <dbReference type="EMBL" id="MPC96797.1"/>
    </source>
</evidence>
<reference evidence="1 2" key="1">
    <citation type="submission" date="2019-05" db="EMBL/GenBank/DDBJ databases">
        <title>Another draft genome of Portunus trituberculatus and its Hox gene families provides insights of decapod evolution.</title>
        <authorList>
            <person name="Jeong J.-H."/>
            <person name="Song I."/>
            <person name="Kim S."/>
            <person name="Choi T."/>
            <person name="Kim D."/>
            <person name="Ryu S."/>
            <person name="Kim W."/>
        </authorList>
    </citation>
    <scope>NUCLEOTIDE SEQUENCE [LARGE SCALE GENOMIC DNA]</scope>
    <source>
        <tissue evidence="1">Muscle</tissue>
    </source>
</reference>
<evidence type="ECO:0000313" key="2">
    <source>
        <dbReference type="Proteomes" id="UP000324222"/>
    </source>
</evidence>
<dbReference type="EMBL" id="VSRR010107406">
    <property type="protein sequence ID" value="MPC96797.1"/>
    <property type="molecule type" value="Genomic_DNA"/>
</dbReference>
<dbReference type="Proteomes" id="UP000324222">
    <property type="component" value="Unassembled WGS sequence"/>
</dbReference>
<organism evidence="1 2">
    <name type="scientific">Portunus trituberculatus</name>
    <name type="common">Swimming crab</name>
    <name type="synonym">Neptunus trituberculatus</name>
    <dbReference type="NCBI Taxonomy" id="210409"/>
    <lineage>
        <taxon>Eukaryota</taxon>
        <taxon>Metazoa</taxon>
        <taxon>Ecdysozoa</taxon>
        <taxon>Arthropoda</taxon>
        <taxon>Crustacea</taxon>
        <taxon>Multicrustacea</taxon>
        <taxon>Malacostraca</taxon>
        <taxon>Eumalacostraca</taxon>
        <taxon>Eucarida</taxon>
        <taxon>Decapoda</taxon>
        <taxon>Pleocyemata</taxon>
        <taxon>Brachyura</taxon>
        <taxon>Eubrachyura</taxon>
        <taxon>Portunoidea</taxon>
        <taxon>Portunidae</taxon>
        <taxon>Portuninae</taxon>
        <taxon>Portunus</taxon>
    </lineage>
</organism>